<feature type="transmembrane region" description="Helical" evidence="1">
    <location>
        <begin position="401"/>
        <end position="420"/>
    </location>
</feature>
<protein>
    <submittedName>
        <fullName evidence="2">YfhO family protein</fullName>
    </submittedName>
</protein>
<dbReference type="PANTHER" id="PTHR38454:SF1">
    <property type="entry name" value="INTEGRAL MEMBRANE PROTEIN"/>
    <property type="match status" value="1"/>
</dbReference>
<dbReference type="RefSeq" id="WP_158364264.1">
    <property type="nucleotide sequence ID" value="NZ_JAOQKC010000017.1"/>
</dbReference>
<feature type="transmembrane region" description="Helical" evidence="1">
    <location>
        <begin position="362"/>
        <end position="381"/>
    </location>
</feature>
<keyword evidence="1" id="KW-0812">Transmembrane</keyword>
<dbReference type="Pfam" id="PF09586">
    <property type="entry name" value="YfhO"/>
    <property type="match status" value="1"/>
</dbReference>
<feature type="transmembrane region" description="Helical" evidence="1">
    <location>
        <begin position="123"/>
        <end position="142"/>
    </location>
</feature>
<comment type="caution">
    <text evidence="2">The sequence shown here is derived from an EMBL/GenBank/DDBJ whole genome shotgun (WGS) entry which is preliminary data.</text>
</comment>
<dbReference type="InterPro" id="IPR018580">
    <property type="entry name" value="Uncharacterised_YfhO"/>
</dbReference>
<name>A0ABT2RZ90_9FIRM</name>
<proteinExistence type="predicted"/>
<dbReference type="Proteomes" id="UP001652461">
    <property type="component" value="Unassembled WGS sequence"/>
</dbReference>
<reference evidence="2 3" key="1">
    <citation type="journal article" date="2021" name="ISME Commun">
        <title>Automated analysis of genomic sequences facilitates high-throughput and comprehensive description of bacteria.</title>
        <authorList>
            <person name="Hitch T.C.A."/>
        </authorList>
    </citation>
    <scope>NUCLEOTIDE SEQUENCE [LARGE SCALE GENOMIC DNA]</scope>
    <source>
        <strain evidence="2 3">Sanger_04</strain>
    </source>
</reference>
<feature type="transmembrane region" description="Helical" evidence="1">
    <location>
        <begin position="338"/>
        <end position="355"/>
    </location>
</feature>
<organism evidence="2 3">
    <name type="scientific">Laedolimicola ammoniilytica</name>
    <dbReference type="NCBI Taxonomy" id="2981771"/>
    <lineage>
        <taxon>Bacteria</taxon>
        <taxon>Bacillati</taxon>
        <taxon>Bacillota</taxon>
        <taxon>Clostridia</taxon>
        <taxon>Lachnospirales</taxon>
        <taxon>Lachnospiraceae</taxon>
        <taxon>Laedolimicola</taxon>
    </lineage>
</organism>
<feature type="transmembrane region" description="Helical" evidence="1">
    <location>
        <begin position="831"/>
        <end position="849"/>
    </location>
</feature>
<evidence type="ECO:0000256" key="1">
    <source>
        <dbReference type="SAM" id="Phobius"/>
    </source>
</evidence>
<accession>A0ABT2RZ90</accession>
<keyword evidence="1" id="KW-1133">Transmembrane helix</keyword>
<sequence length="857" mass="95543">MTRKWIYPVLLTGLFALLIHLSLPAGCVYGSTTDWLSQHTALAETIRTAMREQHTLLPAYLPLGGGSNGFQFSYYGYLRPDILIGCLLPAVPMYKIVIAYALGGCLLSVLLFYLLLRRHRLSGFDSFMGSVLFLTASCFFHTHRQLMFVNYMPFLLLALLSVKKSPRRMPALLPLWMLLICLHSFYYAPACFVVIGWYWAWLSGRYFFKPWFVSCALGGFLAFALLLPTGLSLLEHRRASASGDAGLTTFFEDFQSLLYSSYGLGVTLIVLYLVVLGVAIRKYRAVSLIFLLLFLWGGISYLLNATLYARAKILMPFLPLLLLHCALILSDLKNGRVSFRLWPFPLLFAVIFRYLHKSYWTLVQADFLFLLAVVLLAMAVSEDRAEASEGAAPVAGSGLRYLLSRFAFLCLLIMPCLFFLRSASKEKFVTQADMDAAIEKPALTLYTDSLYRYDSLVHPLVNGNRDASSVRSKSSMYSSVYSNEYSRVYYDYLKTPVQINNRLAILTANNPFLLNFMGIRYLETSPSQVPAGYRVLWENDTMAVSENESVLPMAYLTSDTMTDTLFNRIKGWEQAEALTRTTVIPDEAADSSTISGKSSSEKEEGWRTKIRYYQPLWSSKEIPATVQLAASGDAKNRSYDLKVTRDSTVILNFQTPVQEQLLLLRFDVANHTGKAVTITINGVKNKLSAPGAAYPNGNGTFQYQFLSASVDGVADSGQGITKLKIKLPKGHYTLKNIRFGLLDASVFQEKAWTAVEALDCDTTKNEILACKASADTDCWFVTSIPMQKGMKLYVDGVATELYTVNTAFAGAKLPAGEHEIRLCLTPPGMKAGIAISGLAGLVWLAILAGRGYRKIRR</sequence>
<evidence type="ECO:0000313" key="3">
    <source>
        <dbReference type="Proteomes" id="UP001652461"/>
    </source>
</evidence>
<dbReference type="EMBL" id="JAOQKC010000017">
    <property type="protein sequence ID" value="MCU6697652.1"/>
    <property type="molecule type" value="Genomic_DNA"/>
</dbReference>
<feature type="transmembrane region" description="Helical" evidence="1">
    <location>
        <begin position="211"/>
        <end position="234"/>
    </location>
</feature>
<feature type="transmembrane region" description="Helical" evidence="1">
    <location>
        <begin position="257"/>
        <end position="280"/>
    </location>
</feature>
<keyword evidence="1" id="KW-0472">Membrane</keyword>
<feature type="transmembrane region" description="Helical" evidence="1">
    <location>
        <begin position="175"/>
        <end position="199"/>
    </location>
</feature>
<feature type="transmembrane region" description="Helical" evidence="1">
    <location>
        <begin position="286"/>
        <end position="306"/>
    </location>
</feature>
<feature type="transmembrane region" description="Helical" evidence="1">
    <location>
        <begin position="313"/>
        <end position="332"/>
    </location>
</feature>
<feature type="transmembrane region" description="Helical" evidence="1">
    <location>
        <begin position="97"/>
        <end position="116"/>
    </location>
</feature>
<keyword evidence="3" id="KW-1185">Reference proteome</keyword>
<evidence type="ECO:0000313" key="2">
    <source>
        <dbReference type="EMBL" id="MCU6697652.1"/>
    </source>
</evidence>
<dbReference type="PANTHER" id="PTHR38454">
    <property type="entry name" value="INTEGRAL MEMBRANE PROTEIN-RELATED"/>
    <property type="match status" value="1"/>
</dbReference>
<gene>
    <name evidence="2" type="ORF">OCV63_12225</name>
</gene>